<dbReference type="GO" id="GO:0006508">
    <property type="term" value="P:proteolysis"/>
    <property type="evidence" value="ECO:0007669"/>
    <property type="project" value="UniProtKB-KW"/>
</dbReference>
<dbReference type="InterPro" id="IPR051794">
    <property type="entry name" value="PG_Endopeptidase_C40"/>
</dbReference>
<dbReference type="InterPro" id="IPR038765">
    <property type="entry name" value="Papain-like_cys_pep_sf"/>
</dbReference>
<feature type="region of interest" description="Disordered" evidence="5">
    <location>
        <begin position="184"/>
        <end position="203"/>
    </location>
</feature>
<dbReference type="PANTHER" id="PTHR47359">
    <property type="entry name" value="PEPTIDOGLYCAN DL-ENDOPEPTIDASE CWLO"/>
    <property type="match status" value="1"/>
</dbReference>
<dbReference type="Pfam" id="PF00877">
    <property type="entry name" value="NLPC_P60"/>
    <property type="match status" value="1"/>
</dbReference>
<dbReference type="SUPFAM" id="SSF54001">
    <property type="entry name" value="Cysteine proteinases"/>
    <property type="match status" value="1"/>
</dbReference>
<keyword evidence="8" id="KW-1185">Reference proteome</keyword>
<evidence type="ECO:0000256" key="5">
    <source>
        <dbReference type="SAM" id="MobiDB-lite"/>
    </source>
</evidence>
<keyword evidence="3" id="KW-0378">Hydrolase</keyword>
<evidence type="ECO:0000256" key="2">
    <source>
        <dbReference type="ARBA" id="ARBA00022670"/>
    </source>
</evidence>
<organism evidence="7 8">
    <name type="scientific">Propionibacterium acidifaciens F0233</name>
    <dbReference type="NCBI Taxonomy" id="553198"/>
    <lineage>
        <taxon>Bacteria</taxon>
        <taxon>Bacillati</taxon>
        <taxon>Actinomycetota</taxon>
        <taxon>Actinomycetes</taxon>
        <taxon>Propionibacteriales</taxon>
        <taxon>Propionibacteriaceae</taxon>
        <taxon>Propionibacterium</taxon>
    </lineage>
</organism>
<dbReference type="PANTHER" id="PTHR47359:SF3">
    <property type="entry name" value="NLP_P60 DOMAIN-CONTAINING PROTEIN-RELATED"/>
    <property type="match status" value="1"/>
</dbReference>
<reference evidence="7" key="1">
    <citation type="submission" date="2013-08" db="EMBL/GenBank/DDBJ databases">
        <authorList>
            <person name="Durkin A.S."/>
            <person name="Haft D.R."/>
            <person name="McCorrison J."/>
            <person name="Torralba M."/>
            <person name="Gillis M."/>
            <person name="Haft D.H."/>
            <person name="Methe B."/>
            <person name="Sutton G."/>
            <person name="Nelson K.E."/>
        </authorList>
    </citation>
    <scope>NUCLEOTIDE SEQUENCE [LARGE SCALE GENOMIC DNA]</scope>
    <source>
        <strain evidence="7">F0233</strain>
    </source>
</reference>
<evidence type="ECO:0000313" key="8">
    <source>
        <dbReference type="Proteomes" id="UP000017052"/>
    </source>
</evidence>
<dbReference type="Gene3D" id="3.90.1720.10">
    <property type="entry name" value="endopeptidase domain like (from Nostoc punctiforme)"/>
    <property type="match status" value="1"/>
</dbReference>
<dbReference type="AlphaFoldDB" id="U2QH49"/>
<dbReference type="RefSeq" id="WP_021797511.1">
    <property type="nucleotide sequence ID" value="NZ_ACVN02000174.1"/>
</dbReference>
<evidence type="ECO:0000256" key="3">
    <source>
        <dbReference type="ARBA" id="ARBA00022801"/>
    </source>
</evidence>
<comment type="similarity">
    <text evidence="1">Belongs to the peptidase C40 family.</text>
</comment>
<dbReference type="EMBL" id="ACVN02000174">
    <property type="protein sequence ID" value="ERK55801.1"/>
    <property type="molecule type" value="Genomic_DNA"/>
</dbReference>
<proteinExistence type="inferred from homology"/>
<dbReference type="PROSITE" id="PS51935">
    <property type="entry name" value="NLPC_P60"/>
    <property type="match status" value="1"/>
</dbReference>
<dbReference type="GO" id="GO:0008234">
    <property type="term" value="F:cysteine-type peptidase activity"/>
    <property type="evidence" value="ECO:0007669"/>
    <property type="project" value="UniProtKB-KW"/>
</dbReference>
<dbReference type="InterPro" id="IPR000064">
    <property type="entry name" value="NLP_P60_dom"/>
</dbReference>
<evidence type="ECO:0000313" key="7">
    <source>
        <dbReference type="EMBL" id="ERK55801.1"/>
    </source>
</evidence>
<keyword evidence="4" id="KW-0788">Thiol protease</keyword>
<dbReference type="Proteomes" id="UP000017052">
    <property type="component" value="Unassembled WGS sequence"/>
</dbReference>
<comment type="caution">
    <text evidence="7">The sequence shown here is derived from an EMBL/GenBank/DDBJ whole genome shotgun (WGS) entry which is preliminary data.</text>
</comment>
<feature type="domain" description="NlpC/P60" evidence="6">
    <location>
        <begin position="208"/>
        <end position="323"/>
    </location>
</feature>
<evidence type="ECO:0000256" key="1">
    <source>
        <dbReference type="ARBA" id="ARBA00007074"/>
    </source>
</evidence>
<dbReference type="GeneID" id="95361213"/>
<sequence length="323" mass="31403">MTARRALLDDEVVKIAEPAVAPRRAVMPALADMAVSSRSEATAELRVIDGASSRTASKGARGRHRVAAPAAAVAAVSALGVISSLVPAAATSGSAAPAGVDSATGGHEAVFSANALNAVSEGQASTDALNDDISALADLSSGIDTAAADAAVKAADSEQAAKDKAAADKKAAAAALAQQEASSSAASAQGSSPAASTTSGSGSVTASSASAQAAVNFAMAQIGKPYKYGASGPDGYDCSGLVMAAYASAGVSIPRTSEAQQSGLTSVSLSDLQVGDLVFFYGGSHVGMYIGNGQVVHAPTEGDVVKISDMNSMGPTGAARVAG</sequence>
<evidence type="ECO:0000259" key="6">
    <source>
        <dbReference type="PROSITE" id="PS51935"/>
    </source>
</evidence>
<gene>
    <name evidence="7" type="ORF">HMPREF0682_1443</name>
</gene>
<accession>U2QH49</accession>
<name>U2QH49_9ACTN</name>
<protein>
    <submittedName>
        <fullName evidence="7">NlpC/P60 family protein</fullName>
    </submittedName>
</protein>
<evidence type="ECO:0000256" key="4">
    <source>
        <dbReference type="ARBA" id="ARBA00022807"/>
    </source>
</evidence>
<keyword evidence="2" id="KW-0645">Protease</keyword>